<protein>
    <submittedName>
        <fullName evidence="1">Uncharacterized protein</fullName>
    </submittedName>
</protein>
<organism evidence="1 2">
    <name type="scientific">Limnospira platensis NIES-46</name>
    <dbReference type="NCBI Taxonomy" id="1236695"/>
    <lineage>
        <taxon>Bacteria</taxon>
        <taxon>Bacillati</taxon>
        <taxon>Cyanobacteriota</taxon>
        <taxon>Cyanophyceae</taxon>
        <taxon>Oscillatoriophycideae</taxon>
        <taxon>Oscillatoriales</taxon>
        <taxon>Sirenicapillariaceae</taxon>
        <taxon>Limnospira</taxon>
    </lineage>
</organism>
<dbReference type="Proteomes" id="UP000326169">
    <property type="component" value="Unassembled WGS sequence"/>
</dbReference>
<dbReference type="EMBL" id="BIMW01000122">
    <property type="protein sequence ID" value="GCE95028.1"/>
    <property type="molecule type" value="Genomic_DNA"/>
</dbReference>
<evidence type="ECO:0000313" key="2">
    <source>
        <dbReference type="Proteomes" id="UP000326169"/>
    </source>
</evidence>
<accession>A0A5M3TAX8</accession>
<sequence>MNYGFTHYHQTTLDEQLLYNHLQKLVGVSSPQEMLASFRGLFLGEQEYQVTEVWQALERIVDSESVRDRFPFIINRCCYILVNQWQKQSRLQWAIPELIDILLIQPTTLPSSWTAHRLRRLLYKFVQTDQYQALRRLANAFQDSTKPEPDCQPKLENLIVRYPYLYEHCFLTDHSEIDQRQQIRKMQEAAGRKFDRDLYQYISYQQKTTLQELGVNPPHNPTLLSDRQLSQAIDHFTGQVDGGYTYNESSRLFLKQSSKAGSYHSFKGDLYEYLTSSMDGKYANRYFKRRLEQTLKNTLSHNDSHSVNSSLVAGTCKRLLDFLVVESPQKPQHFVLIDLTNNLGVTNVMGLMLKIVLVCRQTKRELEKRFAVLFTHYSNFERPQVVWLIESLENLNIAFSTHFGASAMRSLKIS</sequence>
<reference evidence="1 2" key="1">
    <citation type="journal article" date="2019" name="J Genomics">
        <title>The Draft Genome of a Hydrogen-producing Cyanobacterium, Arthrospira platensis NIES-46.</title>
        <authorList>
            <person name="Suzuki S."/>
            <person name="Yamaguchi H."/>
            <person name="Kawachi M."/>
        </authorList>
    </citation>
    <scope>NUCLEOTIDE SEQUENCE [LARGE SCALE GENOMIC DNA]</scope>
    <source>
        <strain evidence="1 2">NIES-46</strain>
    </source>
</reference>
<gene>
    <name evidence="1" type="ORF">NIES46_30890</name>
</gene>
<evidence type="ECO:0000313" key="1">
    <source>
        <dbReference type="EMBL" id="GCE95028.1"/>
    </source>
</evidence>
<comment type="caution">
    <text evidence="1">The sequence shown here is derived from an EMBL/GenBank/DDBJ whole genome shotgun (WGS) entry which is preliminary data.</text>
</comment>
<keyword evidence="2" id="KW-1185">Reference proteome</keyword>
<dbReference type="GeneID" id="301683895"/>
<proteinExistence type="predicted"/>
<dbReference type="RefSeq" id="WP_014277502.1">
    <property type="nucleotide sequence ID" value="NZ_BIMW01000122.1"/>
</dbReference>
<name>A0A5M3TAX8_LIMPL</name>